<dbReference type="InterPro" id="IPR001387">
    <property type="entry name" value="Cro/C1-type_HTH"/>
</dbReference>
<dbReference type="Gene3D" id="1.10.260.40">
    <property type="entry name" value="lambda repressor-like DNA-binding domains"/>
    <property type="match status" value="1"/>
</dbReference>
<dbReference type="EMBL" id="QQRQ01000010">
    <property type="protein sequence ID" value="RFT06439.1"/>
    <property type="molecule type" value="Genomic_DNA"/>
</dbReference>
<protein>
    <submittedName>
        <fullName evidence="3">XRE family transcriptional regulator</fullName>
    </submittedName>
</protein>
<gene>
    <name evidence="3" type="ORF">DV520_07390</name>
</gene>
<keyword evidence="1" id="KW-0472">Membrane</keyword>
<organism evidence="3 4">
    <name type="scientific">Evtepia gabavorous</name>
    <dbReference type="NCBI Taxonomy" id="2211183"/>
    <lineage>
        <taxon>Bacteria</taxon>
        <taxon>Bacillati</taxon>
        <taxon>Bacillota</taxon>
        <taxon>Clostridia</taxon>
        <taxon>Eubacteriales</taxon>
        <taxon>Evtepia</taxon>
    </lineage>
</organism>
<proteinExistence type="predicted"/>
<keyword evidence="1" id="KW-0812">Transmembrane</keyword>
<accession>A0A3E2B345</accession>
<dbReference type="CDD" id="cd00093">
    <property type="entry name" value="HTH_XRE"/>
    <property type="match status" value="1"/>
</dbReference>
<dbReference type="AlphaFoldDB" id="A0A3E2B345"/>
<dbReference type="SUPFAM" id="SSF47413">
    <property type="entry name" value="lambda repressor-like DNA-binding domains"/>
    <property type="match status" value="1"/>
</dbReference>
<evidence type="ECO:0000259" key="2">
    <source>
        <dbReference type="PROSITE" id="PS50943"/>
    </source>
</evidence>
<reference evidence="3 4" key="1">
    <citation type="submission" date="2018-07" db="EMBL/GenBank/DDBJ databases">
        <title>GABA Modulating Bacteria of the Human Gut Microbiota.</title>
        <authorList>
            <person name="Strandwitz P."/>
            <person name="Kim K.H."/>
            <person name="Terekhova D."/>
            <person name="Liu J.K."/>
            <person name="Sharma A."/>
            <person name="Levering J."/>
            <person name="Mcdonald D."/>
            <person name="Dietrich D."/>
            <person name="Ramadhar T.R."/>
            <person name="Lekbua A."/>
            <person name="Mroue N."/>
            <person name="Liston C."/>
            <person name="Stewart E.J."/>
            <person name="Dubin M.J."/>
            <person name="Zengler K."/>
            <person name="Knight R."/>
            <person name="Gilbert J.A."/>
            <person name="Clardy J."/>
            <person name="Lewis K."/>
        </authorList>
    </citation>
    <scope>NUCLEOTIDE SEQUENCE [LARGE SCALE GENOMIC DNA]</scope>
    <source>
        <strain evidence="3 4">KLE1738</strain>
    </source>
</reference>
<dbReference type="PROSITE" id="PS50943">
    <property type="entry name" value="HTH_CROC1"/>
    <property type="match status" value="1"/>
</dbReference>
<dbReference type="Pfam" id="PF01381">
    <property type="entry name" value="HTH_3"/>
    <property type="match status" value="1"/>
</dbReference>
<keyword evidence="4" id="KW-1185">Reference proteome</keyword>
<keyword evidence="1" id="KW-1133">Transmembrane helix</keyword>
<feature type="transmembrane region" description="Helical" evidence="1">
    <location>
        <begin position="119"/>
        <end position="140"/>
    </location>
</feature>
<dbReference type="SMART" id="SM00530">
    <property type="entry name" value="HTH_XRE"/>
    <property type="match status" value="1"/>
</dbReference>
<evidence type="ECO:0000313" key="4">
    <source>
        <dbReference type="Proteomes" id="UP000260649"/>
    </source>
</evidence>
<dbReference type="Proteomes" id="UP000260649">
    <property type="component" value="Unassembled WGS sequence"/>
</dbReference>
<comment type="caution">
    <text evidence="3">The sequence shown here is derived from an EMBL/GenBank/DDBJ whole genome shotgun (WGS) entry which is preliminary data.</text>
</comment>
<evidence type="ECO:0000313" key="3">
    <source>
        <dbReference type="EMBL" id="RFT06439.1"/>
    </source>
</evidence>
<dbReference type="OrthoDB" id="2087154at2"/>
<dbReference type="InterPro" id="IPR010982">
    <property type="entry name" value="Lambda_DNA-bd_dom_sf"/>
</dbReference>
<name>A0A3E2B345_9FIRM</name>
<sequence length="152" mass="16973">MAGIDVPSNLHPYLIKSVIIGDKMMLSTQLKLLKEKRKLTNQQLSDLSGVPVGTINRILSGQTDNPSFQTVCDMVMAMDGSLDELVGIQQEIPQAEKKARASQEILSLYEAMIESKNKWLHRLFVCCCVLTLVLIFLVIFDLMNPSVGFFRG</sequence>
<evidence type="ECO:0000256" key="1">
    <source>
        <dbReference type="SAM" id="Phobius"/>
    </source>
</evidence>
<dbReference type="GO" id="GO:0003677">
    <property type="term" value="F:DNA binding"/>
    <property type="evidence" value="ECO:0007669"/>
    <property type="project" value="InterPro"/>
</dbReference>
<feature type="domain" description="HTH cro/C1-type" evidence="2">
    <location>
        <begin position="30"/>
        <end position="85"/>
    </location>
</feature>